<dbReference type="Gene3D" id="3.20.20.70">
    <property type="entry name" value="Aldolase class I"/>
    <property type="match status" value="1"/>
</dbReference>
<reference evidence="16 17" key="1">
    <citation type="submission" date="2020-01" db="EMBL/GenBank/DDBJ databases">
        <authorList>
            <person name="Deng T."/>
        </authorList>
    </citation>
    <scope>NUCLEOTIDE SEQUENCE [LARGE SCALE GENOMIC DNA]</scope>
    <source>
        <strain evidence="16 17">5221</strain>
    </source>
</reference>
<evidence type="ECO:0000256" key="1">
    <source>
        <dbReference type="ARBA" id="ARBA00003294"/>
    </source>
</evidence>
<comment type="caution">
    <text evidence="12">Was originally thought to be a dihydrodipicolinate synthase (DHDPS), catalyzing the condensation of (S)-aspartate-beta-semialdehyde [(S)-ASA] and pyruvate to dihydrodipicolinate (DHDP). However, it was shown in E.coli that the product of the enzymatic reaction is not dihydrodipicolinate but in fact (4S)-4-hydroxy-2,3,4,5-tetrahydro-(2S)-dipicolinic acid (HTPA), and that the consecutive dehydration reaction leading to DHDP is not spontaneous but catalyzed by DapB.</text>
</comment>
<organism evidence="16 17">
    <name type="scientific">Brevibacterium rongguiense</name>
    <dbReference type="NCBI Taxonomy" id="2695267"/>
    <lineage>
        <taxon>Bacteria</taxon>
        <taxon>Bacillati</taxon>
        <taxon>Actinomycetota</taxon>
        <taxon>Actinomycetes</taxon>
        <taxon>Micrococcales</taxon>
        <taxon>Brevibacteriaceae</taxon>
        <taxon>Brevibacterium</taxon>
    </lineage>
</organism>
<keyword evidence="10 12" id="KW-0704">Schiff base</keyword>
<feature type="active site" description="Schiff-base intermediate with substrate" evidence="12 14">
    <location>
        <position position="175"/>
    </location>
</feature>
<dbReference type="HAMAP" id="MF_00418">
    <property type="entry name" value="DapA"/>
    <property type="match status" value="1"/>
</dbReference>
<feature type="site" description="Part of a proton relay during catalysis" evidence="12">
    <location>
        <position position="121"/>
    </location>
</feature>
<comment type="subcellular location">
    <subcellularLocation>
        <location evidence="12">Cytoplasm</location>
    </subcellularLocation>
</comment>
<evidence type="ECO:0000256" key="8">
    <source>
        <dbReference type="ARBA" id="ARBA00023154"/>
    </source>
</evidence>
<dbReference type="Pfam" id="PF00701">
    <property type="entry name" value="DHDPS"/>
    <property type="match status" value="1"/>
</dbReference>
<evidence type="ECO:0000256" key="4">
    <source>
        <dbReference type="ARBA" id="ARBA00012086"/>
    </source>
</evidence>
<dbReference type="EMBL" id="WWEQ01000033">
    <property type="protein sequence ID" value="MYM20028.1"/>
    <property type="molecule type" value="Genomic_DNA"/>
</dbReference>
<dbReference type="SMART" id="SM01130">
    <property type="entry name" value="DHDPS"/>
    <property type="match status" value="1"/>
</dbReference>
<comment type="catalytic activity">
    <reaction evidence="11 12">
        <text>L-aspartate 4-semialdehyde + pyruvate = (2S,4S)-4-hydroxy-2,3,4,5-tetrahydrodipicolinate + H2O + H(+)</text>
        <dbReference type="Rhea" id="RHEA:34171"/>
        <dbReference type="ChEBI" id="CHEBI:15361"/>
        <dbReference type="ChEBI" id="CHEBI:15377"/>
        <dbReference type="ChEBI" id="CHEBI:15378"/>
        <dbReference type="ChEBI" id="CHEBI:67139"/>
        <dbReference type="ChEBI" id="CHEBI:537519"/>
        <dbReference type="EC" id="4.3.3.7"/>
    </reaction>
</comment>
<dbReference type="NCBIfam" id="TIGR00674">
    <property type="entry name" value="dapA"/>
    <property type="match status" value="1"/>
</dbReference>
<evidence type="ECO:0000256" key="3">
    <source>
        <dbReference type="ARBA" id="ARBA00007592"/>
    </source>
</evidence>
<sequence length="306" mass="31935">MAMMTDGDALTARQAFGSVGTAMVTPMDESGEIDWAAVRALAARLVDGGNDFLAVSGTTGESPTTSDDEKRRLLDAVLDEVGDRARVIAGIGTNDTRHTLALAAAAREAGANGLLLVSPYYSKPPQNAIAAHMRAVADAAELPIMLYDIPGRSGVALAEDTLRDLAGHPNILAVKDAKGDLECSARLMAETDLAYYSGDDSLNLPLLAVGAVGVVSTIGNVAPERVAALVAAVQDNDLDTARRLNAELLPLIDTIMNHLPGAVSAKAALELMGVIPHRADRLPLLPADGEQLAFLRKRLTESGILS</sequence>
<evidence type="ECO:0000256" key="15">
    <source>
        <dbReference type="PIRSR" id="PIRSR001365-2"/>
    </source>
</evidence>
<dbReference type="SUPFAM" id="SSF51569">
    <property type="entry name" value="Aldolase"/>
    <property type="match status" value="1"/>
</dbReference>
<feature type="binding site" evidence="12 15">
    <location>
        <position position="215"/>
    </location>
    <ligand>
        <name>pyruvate</name>
        <dbReference type="ChEBI" id="CHEBI:15361"/>
    </ligand>
</feature>
<dbReference type="AlphaFoldDB" id="A0A6N9H7H6"/>
<keyword evidence="8 12" id="KW-0457">Lysine biosynthesis</keyword>
<feature type="site" description="Part of a proton relay during catalysis" evidence="12">
    <location>
        <position position="58"/>
    </location>
</feature>
<dbReference type="Proteomes" id="UP000469215">
    <property type="component" value="Unassembled WGS sequence"/>
</dbReference>
<dbReference type="InterPro" id="IPR013785">
    <property type="entry name" value="Aldolase_TIM"/>
</dbReference>
<dbReference type="EC" id="4.3.3.7" evidence="4 12"/>
<comment type="pathway">
    <text evidence="2 12">Amino-acid biosynthesis; L-lysine biosynthesis via DAP pathway; (S)-tetrahydrodipicolinate from L-aspartate: step 3/4.</text>
</comment>
<dbReference type="InterPro" id="IPR005263">
    <property type="entry name" value="DapA"/>
</dbReference>
<dbReference type="PANTHER" id="PTHR12128:SF66">
    <property type="entry name" value="4-HYDROXY-2-OXOGLUTARATE ALDOLASE, MITOCHONDRIAL"/>
    <property type="match status" value="1"/>
</dbReference>
<dbReference type="GO" id="GO:0008840">
    <property type="term" value="F:4-hydroxy-tetrahydrodipicolinate synthase activity"/>
    <property type="evidence" value="ECO:0007669"/>
    <property type="project" value="UniProtKB-UniRule"/>
</dbReference>
<evidence type="ECO:0000256" key="12">
    <source>
        <dbReference type="HAMAP-Rule" id="MF_00418"/>
    </source>
</evidence>
<comment type="caution">
    <text evidence="16">The sequence shown here is derived from an EMBL/GenBank/DDBJ whole genome shotgun (WGS) entry which is preliminary data.</text>
</comment>
<dbReference type="UniPathway" id="UPA00034">
    <property type="reaction ID" value="UER00017"/>
</dbReference>
<evidence type="ECO:0000256" key="14">
    <source>
        <dbReference type="PIRSR" id="PIRSR001365-1"/>
    </source>
</evidence>
<dbReference type="InterPro" id="IPR002220">
    <property type="entry name" value="DapA-like"/>
</dbReference>
<dbReference type="PIRSF" id="PIRSF001365">
    <property type="entry name" value="DHDPS"/>
    <property type="match status" value="1"/>
</dbReference>
<gene>
    <name evidence="12 16" type="primary">dapA</name>
    <name evidence="16" type="ORF">GSY69_08640</name>
</gene>
<keyword evidence="6 12" id="KW-0028">Amino-acid biosynthesis</keyword>
<dbReference type="GO" id="GO:0019877">
    <property type="term" value="P:diaminopimelate biosynthetic process"/>
    <property type="evidence" value="ECO:0007669"/>
    <property type="project" value="UniProtKB-UniRule"/>
</dbReference>
<evidence type="ECO:0000256" key="2">
    <source>
        <dbReference type="ARBA" id="ARBA00005120"/>
    </source>
</evidence>
<evidence type="ECO:0000313" key="16">
    <source>
        <dbReference type="EMBL" id="MYM20028.1"/>
    </source>
</evidence>
<proteinExistence type="inferred from homology"/>
<dbReference type="InterPro" id="IPR020625">
    <property type="entry name" value="Schiff_base-form_aldolases_AS"/>
</dbReference>
<evidence type="ECO:0000256" key="11">
    <source>
        <dbReference type="ARBA" id="ARBA00047836"/>
    </source>
</evidence>
<dbReference type="GO" id="GO:0009089">
    <property type="term" value="P:lysine biosynthetic process via diaminopimelate"/>
    <property type="evidence" value="ECO:0007669"/>
    <property type="project" value="UniProtKB-UniRule"/>
</dbReference>
<feature type="binding site" evidence="12 15">
    <location>
        <position position="59"/>
    </location>
    <ligand>
        <name>pyruvate</name>
        <dbReference type="ChEBI" id="CHEBI:15361"/>
    </ligand>
</feature>
<keyword evidence="17" id="KW-1185">Reference proteome</keyword>
<dbReference type="CDD" id="cd00950">
    <property type="entry name" value="DHDPS"/>
    <property type="match status" value="1"/>
</dbReference>
<name>A0A6N9H7H6_9MICO</name>
<accession>A0A6N9H7H6</accession>
<evidence type="ECO:0000256" key="5">
    <source>
        <dbReference type="ARBA" id="ARBA00022490"/>
    </source>
</evidence>
<dbReference type="PROSITE" id="PS00666">
    <property type="entry name" value="DHDPS_2"/>
    <property type="match status" value="1"/>
</dbReference>
<evidence type="ECO:0000256" key="6">
    <source>
        <dbReference type="ARBA" id="ARBA00022605"/>
    </source>
</evidence>
<dbReference type="RefSeq" id="WP_160953453.1">
    <property type="nucleotide sequence ID" value="NZ_WWEQ01000033.1"/>
</dbReference>
<evidence type="ECO:0000256" key="10">
    <source>
        <dbReference type="ARBA" id="ARBA00023270"/>
    </source>
</evidence>
<feature type="active site" description="Proton donor/acceptor" evidence="12 14">
    <location>
        <position position="147"/>
    </location>
</feature>
<evidence type="ECO:0000256" key="13">
    <source>
        <dbReference type="PIRNR" id="PIRNR001365"/>
    </source>
</evidence>
<comment type="similarity">
    <text evidence="3 12 13">Belongs to the DapA family.</text>
</comment>
<evidence type="ECO:0000313" key="17">
    <source>
        <dbReference type="Proteomes" id="UP000469215"/>
    </source>
</evidence>
<keyword evidence="5 12" id="KW-0963">Cytoplasm</keyword>
<protein>
    <recommendedName>
        <fullName evidence="4 12">4-hydroxy-tetrahydrodipicolinate synthase</fullName>
        <shortName evidence="12">HTPA synthase</shortName>
        <ecNumber evidence="4 12">4.3.3.7</ecNumber>
    </recommendedName>
</protein>
<dbReference type="GO" id="GO:0005829">
    <property type="term" value="C:cytosol"/>
    <property type="evidence" value="ECO:0007669"/>
    <property type="project" value="TreeGrafter"/>
</dbReference>
<keyword evidence="7 12" id="KW-0220">Diaminopimelate biosynthesis</keyword>
<dbReference type="PANTHER" id="PTHR12128">
    <property type="entry name" value="DIHYDRODIPICOLINATE SYNTHASE"/>
    <property type="match status" value="1"/>
</dbReference>
<evidence type="ECO:0000256" key="9">
    <source>
        <dbReference type="ARBA" id="ARBA00023239"/>
    </source>
</evidence>
<comment type="subunit">
    <text evidence="12">Homotetramer; dimer of dimers.</text>
</comment>
<keyword evidence="9 12" id="KW-0456">Lyase</keyword>
<dbReference type="PRINTS" id="PR00146">
    <property type="entry name" value="DHPICSNTHASE"/>
</dbReference>
<comment type="function">
    <text evidence="1 12">Catalyzes the condensation of (S)-aspartate-beta-semialdehyde [(S)-ASA] and pyruvate to 4-hydroxy-tetrahydrodipicolinate (HTPA).</text>
</comment>
<evidence type="ECO:0000256" key="7">
    <source>
        <dbReference type="ARBA" id="ARBA00022915"/>
    </source>
</evidence>